<sequence length="74" mass="7942">MSAGEAKIPEFVLTLEGDILGEDTPENREIVRRIHACVSACEGISTEELEAGIIKDMCRVMAQVVPLLESKGAA</sequence>
<evidence type="ECO:0000313" key="1">
    <source>
        <dbReference type="EMBL" id="ADY58658.1"/>
    </source>
</evidence>
<dbReference type="OrthoDB" id="278409at2"/>
<protein>
    <submittedName>
        <fullName evidence="1">Uncharacterized protein</fullName>
    </submittedName>
</protein>
<gene>
    <name evidence="1" type="ordered locus">Plabr_1037</name>
</gene>
<keyword evidence="2" id="KW-1185">Reference proteome</keyword>
<accession>F0SJW9</accession>
<dbReference type="KEGG" id="pbs:Plabr_1037"/>
<dbReference type="EMBL" id="CP002546">
    <property type="protein sequence ID" value="ADY58658.1"/>
    <property type="molecule type" value="Genomic_DNA"/>
</dbReference>
<reference evidence="2" key="1">
    <citation type="submission" date="2011-02" db="EMBL/GenBank/DDBJ databases">
        <title>The complete genome of Planctomyces brasiliensis DSM 5305.</title>
        <authorList>
            <person name="Lucas S."/>
            <person name="Copeland A."/>
            <person name="Lapidus A."/>
            <person name="Bruce D."/>
            <person name="Goodwin L."/>
            <person name="Pitluck S."/>
            <person name="Kyrpides N."/>
            <person name="Mavromatis K."/>
            <person name="Pagani I."/>
            <person name="Ivanova N."/>
            <person name="Ovchinnikova G."/>
            <person name="Lu M."/>
            <person name="Detter J.C."/>
            <person name="Han C."/>
            <person name="Land M."/>
            <person name="Hauser L."/>
            <person name="Markowitz V."/>
            <person name="Cheng J.-F."/>
            <person name="Hugenholtz P."/>
            <person name="Woyke T."/>
            <person name="Wu D."/>
            <person name="Tindall B."/>
            <person name="Pomrenke H.G."/>
            <person name="Brambilla E."/>
            <person name="Klenk H.-P."/>
            <person name="Eisen J.A."/>
        </authorList>
    </citation>
    <scope>NUCLEOTIDE SEQUENCE [LARGE SCALE GENOMIC DNA]</scope>
    <source>
        <strain evidence="2">ATCC 49424 / DSM 5305 / JCM 21570 / NBRC 103401 / IFAM 1448</strain>
    </source>
</reference>
<name>F0SJW9_RUBBR</name>
<dbReference type="AlphaFoldDB" id="F0SJW9"/>
<evidence type="ECO:0000313" key="2">
    <source>
        <dbReference type="Proteomes" id="UP000006860"/>
    </source>
</evidence>
<dbReference type="HOGENOM" id="CLU_2685554_0_0_0"/>
<organism evidence="1 2">
    <name type="scientific">Rubinisphaera brasiliensis (strain ATCC 49424 / DSM 5305 / JCM 21570 / IAM 15109 / NBRC 103401 / IFAM 1448)</name>
    <name type="common">Planctomyces brasiliensis</name>
    <dbReference type="NCBI Taxonomy" id="756272"/>
    <lineage>
        <taxon>Bacteria</taxon>
        <taxon>Pseudomonadati</taxon>
        <taxon>Planctomycetota</taxon>
        <taxon>Planctomycetia</taxon>
        <taxon>Planctomycetales</taxon>
        <taxon>Planctomycetaceae</taxon>
        <taxon>Rubinisphaera</taxon>
    </lineage>
</organism>
<dbReference type="RefSeq" id="WP_013627393.1">
    <property type="nucleotide sequence ID" value="NC_015174.1"/>
</dbReference>
<dbReference type="Proteomes" id="UP000006860">
    <property type="component" value="Chromosome"/>
</dbReference>
<proteinExistence type="predicted"/>